<keyword evidence="2" id="KW-0472">Membrane</keyword>
<accession>A0ABS3LE49</accession>
<name>A0ABS3LE49_9ENTE</name>
<dbReference type="InterPro" id="IPR026870">
    <property type="entry name" value="Zinc_ribbon_dom"/>
</dbReference>
<dbReference type="Gene3D" id="3.40.710.10">
    <property type="entry name" value="DD-peptidase/beta-lactamase superfamily"/>
    <property type="match status" value="1"/>
</dbReference>
<keyword evidence="5" id="KW-0378">Hydrolase</keyword>
<feature type="domain" description="Zinc-ribbon" evidence="3">
    <location>
        <begin position="3"/>
        <end position="25"/>
    </location>
</feature>
<evidence type="ECO:0000256" key="2">
    <source>
        <dbReference type="SAM" id="Phobius"/>
    </source>
</evidence>
<feature type="transmembrane region" description="Helical" evidence="2">
    <location>
        <begin position="80"/>
        <end position="98"/>
    </location>
</feature>
<keyword evidence="2" id="KW-1133">Transmembrane helix</keyword>
<dbReference type="EMBL" id="JAFREM010000028">
    <property type="protein sequence ID" value="MBO1307907.1"/>
    <property type="molecule type" value="Genomic_DNA"/>
</dbReference>
<dbReference type="InterPro" id="IPR045155">
    <property type="entry name" value="Beta-lactam_cat"/>
</dbReference>
<sequence length="415" mass="45365">MGFCEECGAPLKEEAAFCEHCGTPVSGSQSEERIEENETEAAEDSVYETPASSAEKSSEENDGYYEEPPKNPKPKNTGRNLSLVGLLLIAAIGGYLWWSNRGSEGAAPTSETSSLTSETSTTTQESSTTSETLESTTEVTVETLENTFSVAGANRITEDALKGATGKFSVVLAPIEENETGFSSGENQMRRSASVIKLFVMAAVYDQVNQDSLTLNQEYSLASEDIVGGTGVLQNYPVGSVLTINQLLRHMIVDSDNTAGNILIQELGGLSELNRYLKAQDFSNTVMNRLFLDTEALESGIDNYTSAEDVARLLQNVYQQEQVSPAHDLAMLELLNQNKNRSKLPAQIGSEVEVYNKTGEYADYGVENDACIFEKDEKAYVLVVLSEDGKSSEQTMAMNRLGREFYDTFMRGEQE</sequence>
<keyword evidence="6" id="KW-1185">Reference proteome</keyword>
<dbReference type="Pfam" id="PF13354">
    <property type="entry name" value="Beta-lactamase2"/>
    <property type="match status" value="1"/>
</dbReference>
<proteinExistence type="predicted"/>
<dbReference type="GO" id="GO:0016787">
    <property type="term" value="F:hydrolase activity"/>
    <property type="evidence" value="ECO:0007669"/>
    <property type="project" value="UniProtKB-KW"/>
</dbReference>
<feature type="domain" description="Beta-lactamase class A catalytic" evidence="4">
    <location>
        <begin position="176"/>
        <end position="385"/>
    </location>
</feature>
<dbReference type="SUPFAM" id="SSF56601">
    <property type="entry name" value="beta-lactamase/transpeptidase-like"/>
    <property type="match status" value="1"/>
</dbReference>
<reference evidence="5 6" key="1">
    <citation type="submission" date="2021-03" db="EMBL/GenBank/DDBJ databases">
        <title>Enterococcal diversity collection.</title>
        <authorList>
            <person name="Gilmore M.S."/>
            <person name="Schwartzman J."/>
            <person name="Van Tyne D."/>
            <person name="Martin M."/>
            <person name="Earl A.M."/>
            <person name="Manson A.L."/>
            <person name="Straub T."/>
            <person name="Salamzade R."/>
            <person name="Saavedra J."/>
            <person name="Lebreton F."/>
            <person name="Prichula J."/>
            <person name="Schaufler K."/>
            <person name="Gaca A."/>
            <person name="Sgardioli B."/>
            <person name="Wagenaar J."/>
            <person name="Strong T."/>
        </authorList>
    </citation>
    <scope>NUCLEOTIDE SEQUENCE [LARGE SCALE GENOMIC DNA]</scope>
    <source>
        <strain evidence="5 6">669A</strain>
    </source>
</reference>
<dbReference type="Proteomes" id="UP000664601">
    <property type="component" value="Unassembled WGS sequence"/>
</dbReference>
<organism evidence="5 6">
    <name type="scientific">Candidatus Enterococcus moelleringii</name>
    <dbReference type="NCBI Taxonomy" id="2815325"/>
    <lineage>
        <taxon>Bacteria</taxon>
        <taxon>Bacillati</taxon>
        <taxon>Bacillota</taxon>
        <taxon>Bacilli</taxon>
        <taxon>Lactobacillales</taxon>
        <taxon>Enterococcaceae</taxon>
        <taxon>Enterococcus</taxon>
    </lineage>
</organism>
<keyword evidence="2" id="KW-0812">Transmembrane</keyword>
<evidence type="ECO:0000259" key="3">
    <source>
        <dbReference type="Pfam" id="PF13240"/>
    </source>
</evidence>
<evidence type="ECO:0000256" key="1">
    <source>
        <dbReference type="SAM" id="MobiDB-lite"/>
    </source>
</evidence>
<evidence type="ECO:0000313" key="5">
    <source>
        <dbReference type="EMBL" id="MBO1307907.1"/>
    </source>
</evidence>
<gene>
    <name evidence="5" type="ORF">JZO70_17160</name>
</gene>
<dbReference type="InterPro" id="IPR000871">
    <property type="entry name" value="Beta-lactam_class-A"/>
</dbReference>
<dbReference type="PANTHER" id="PTHR35333:SF3">
    <property type="entry name" value="BETA-LACTAMASE-TYPE TRANSPEPTIDASE FOLD CONTAINING PROTEIN"/>
    <property type="match status" value="1"/>
</dbReference>
<evidence type="ECO:0000259" key="4">
    <source>
        <dbReference type="Pfam" id="PF13354"/>
    </source>
</evidence>
<comment type="caution">
    <text evidence="5">The sequence shown here is derived from an EMBL/GenBank/DDBJ whole genome shotgun (WGS) entry which is preliminary data.</text>
</comment>
<evidence type="ECO:0000313" key="6">
    <source>
        <dbReference type="Proteomes" id="UP000664601"/>
    </source>
</evidence>
<feature type="compositionally biased region" description="Low complexity" evidence="1">
    <location>
        <begin position="109"/>
        <end position="136"/>
    </location>
</feature>
<feature type="region of interest" description="Disordered" evidence="1">
    <location>
        <begin position="22"/>
        <end position="77"/>
    </location>
</feature>
<feature type="compositionally biased region" description="Acidic residues" evidence="1">
    <location>
        <begin position="33"/>
        <end position="46"/>
    </location>
</feature>
<dbReference type="Pfam" id="PF13240">
    <property type="entry name" value="Zn_Ribbon_1"/>
    <property type="match status" value="1"/>
</dbReference>
<protein>
    <submittedName>
        <fullName evidence="5">Serine hydrolase</fullName>
    </submittedName>
</protein>
<dbReference type="RefSeq" id="WP_207674893.1">
    <property type="nucleotide sequence ID" value="NZ_JAFREM010000028.1"/>
</dbReference>
<feature type="region of interest" description="Disordered" evidence="1">
    <location>
        <begin position="103"/>
        <end position="136"/>
    </location>
</feature>
<dbReference type="InterPro" id="IPR012338">
    <property type="entry name" value="Beta-lactam/transpept-like"/>
</dbReference>
<dbReference type="PANTHER" id="PTHR35333">
    <property type="entry name" value="BETA-LACTAMASE"/>
    <property type="match status" value="1"/>
</dbReference>